<sequence length="847" mass="96685">MSTISKIIKKIRFFFALFIIIISALLLTLINGIKIDNFHSNIIDIEKLYIKLDKKLIVNLKNLEIHKQKNQKKSNKELLNISDNIIWLNRLFKEINIENLTYGEVSIKLLYKDNIFYIDTPRLTINTVIENKNKILIVSAKEIKFKDYNVTIWGDFKADIIGNKYSFLGNFTSYELSGKLYLNLNNDILDYYVFDTKADSLKNFIENLAIKTGLDEEIKNWIYGYIIAKEYVLYEFGGKINLNNLEYYPKQMYAKARAKDPVVKFHQNVTPAVAEFVDVTLKNDTLSFTLSNPKFKDKSINGSSVNIYNLLTQNSHLVLNLKTNSLLDKDIHEILKAYEIDFPVSQDSGKMDANLTLDINFDPFFINSYGEFKVENSNIDINGAKFYSKQGLIYLKDNIIDIKNSDLKNDIFEATVSGAIDTNTSNAKFGTYFKNICINECKVLDIKDQNATVNLDFNDEVKLSSPELNFNMNITKKTINLTNLANLKKSSQIMQELGIEDANLSLKTDDFSNDFSKFNINLTGTKFDMSLQKRDGTPYKEDDFSINLNKDINITSKSELMKFDISGSLIKAYFKDLILVVDKNMSNQNDQKDIKFFATNSALYLKDSNRTISFDKFSGSITKNELVFDGNNSFDSNIRVIKKNGDLKIFGQNLSSGFANDFLGLNSFNEGNFTIKLYGKDFDTFQSEIKVKNTYLSSYKFYQKFLSFINSVPSLLIFKVPDFNDKGFTVNDGVMFIERDNNKLNIKALNLTGSSADIAGRGSIDLDSKDVNIDFELKLLKDASSIISKIPLVGHIFLGDDKTISTVIEVRGTLDEPKFETQIIKDIIKTPYNIIKNTLQLPFTIFD</sequence>
<feature type="domain" description="YhdP central" evidence="2">
    <location>
        <begin position="214"/>
        <end position="425"/>
    </location>
</feature>
<keyword evidence="1" id="KW-0812">Transmembrane</keyword>
<feature type="domain" description="YhdP central" evidence="2">
    <location>
        <begin position="446"/>
        <end position="818"/>
    </location>
</feature>
<feature type="transmembrane region" description="Helical" evidence="1">
    <location>
        <begin position="12"/>
        <end position="33"/>
    </location>
</feature>
<dbReference type="RefSeq" id="WP_059431697.1">
    <property type="nucleotide sequence ID" value="NZ_FAUU01000002.1"/>
</dbReference>
<reference evidence="3 4" key="1">
    <citation type="submission" date="2015-11" db="EMBL/GenBank/DDBJ databases">
        <authorList>
            <consortium name="Pathogen Informatics"/>
        </authorList>
    </citation>
    <scope>NUCLEOTIDE SEQUENCE [LARGE SCALE GENOMIC DNA]</scope>
    <source>
        <strain evidence="3 4">007A-0283</strain>
    </source>
</reference>
<dbReference type="InterPro" id="IPR025263">
    <property type="entry name" value="YhdP_central"/>
</dbReference>
<accession>A0A9W5AKI8</accession>
<keyword evidence="1" id="KW-1133">Transmembrane helix</keyword>
<proteinExistence type="predicted"/>
<comment type="caution">
    <text evidence="3">The sequence shown here is derived from an EMBL/GenBank/DDBJ whole genome shotgun (WGS) entry which is preliminary data.</text>
</comment>
<name>A0A9W5AKI8_CAMHY</name>
<dbReference type="AlphaFoldDB" id="A0A9W5AKI8"/>
<protein>
    <submittedName>
        <fullName evidence="3">Periplasmic protein</fullName>
    </submittedName>
</protein>
<organism evidence="3 4">
    <name type="scientific">Campylobacter hyointestinalis subsp. hyointestinalis</name>
    <dbReference type="NCBI Taxonomy" id="91352"/>
    <lineage>
        <taxon>Bacteria</taxon>
        <taxon>Pseudomonadati</taxon>
        <taxon>Campylobacterota</taxon>
        <taxon>Epsilonproteobacteria</taxon>
        <taxon>Campylobacterales</taxon>
        <taxon>Campylobacteraceae</taxon>
        <taxon>Campylobacter</taxon>
    </lineage>
</organism>
<dbReference type="EMBL" id="FAVC01000001">
    <property type="protein sequence ID" value="CUU71442.1"/>
    <property type="molecule type" value="Genomic_DNA"/>
</dbReference>
<dbReference type="Proteomes" id="UP000052245">
    <property type="component" value="Unassembled WGS sequence"/>
</dbReference>
<gene>
    <name evidence="3" type="ORF">ERS739223_00258</name>
</gene>
<evidence type="ECO:0000313" key="4">
    <source>
        <dbReference type="Proteomes" id="UP000052245"/>
    </source>
</evidence>
<evidence type="ECO:0000313" key="3">
    <source>
        <dbReference type="EMBL" id="CUU71442.1"/>
    </source>
</evidence>
<keyword evidence="1" id="KW-0472">Membrane</keyword>
<evidence type="ECO:0000259" key="2">
    <source>
        <dbReference type="Pfam" id="PF13116"/>
    </source>
</evidence>
<dbReference type="Pfam" id="PF13116">
    <property type="entry name" value="YhdP"/>
    <property type="match status" value="2"/>
</dbReference>
<evidence type="ECO:0000256" key="1">
    <source>
        <dbReference type="SAM" id="Phobius"/>
    </source>
</evidence>